<dbReference type="AlphaFoldDB" id="S8ABQ2"/>
<dbReference type="Proteomes" id="UP000015100">
    <property type="component" value="Unassembled WGS sequence"/>
</dbReference>
<dbReference type="OMA" id="QTRVHAM"/>
<evidence type="ECO:0008006" key="4">
    <source>
        <dbReference type="Google" id="ProtNLM"/>
    </source>
</evidence>
<keyword evidence="3" id="KW-1185">Reference proteome</keyword>
<reference evidence="3" key="2">
    <citation type="submission" date="2013-04" db="EMBL/GenBank/DDBJ databases">
        <title>Genomic mechanisms accounting for the adaptation to parasitism in nematode-trapping fungi.</title>
        <authorList>
            <person name="Ahren D.G."/>
        </authorList>
    </citation>
    <scope>NUCLEOTIDE SEQUENCE [LARGE SCALE GENOMIC DNA]</scope>
    <source>
        <strain evidence="3">CBS 200.50</strain>
    </source>
</reference>
<feature type="compositionally biased region" description="Polar residues" evidence="1">
    <location>
        <begin position="47"/>
        <end position="63"/>
    </location>
</feature>
<dbReference type="PANTHER" id="PTHR28158:SF1">
    <property type="entry name" value="SMALL RIBOSOMAL SUBUNIT PROTEIN MS45"/>
    <property type="match status" value="1"/>
</dbReference>
<comment type="caution">
    <text evidence="2">The sequence shown here is derived from an EMBL/GenBank/DDBJ whole genome shotgun (WGS) entry which is preliminary data.</text>
</comment>
<dbReference type="eggNOG" id="ENOG502QVMS">
    <property type="taxonomic scope" value="Eukaryota"/>
</dbReference>
<evidence type="ECO:0000313" key="2">
    <source>
        <dbReference type="EMBL" id="EPS38561.1"/>
    </source>
</evidence>
<evidence type="ECO:0000313" key="3">
    <source>
        <dbReference type="Proteomes" id="UP000015100"/>
    </source>
</evidence>
<organism evidence="2 3">
    <name type="scientific">Dactylellina haptotyla (strain CBS 200.50)</name>
    <name type="common">Nematode-trapping fungus</name>
    <name type="synonym">Monacrosporium haptotylum</name>
    <dbReference type="NCBI Taxonomy" id="1284197"/>
    <lineage>
        <taxon>Eukaryota</taxon>
        <taxon>Fungi</taxon>
        <taxon>Dikarya</taxon>
        <taxon>Ascomycota</taxon>
        <taxon>Pezizomycotina</taxon>
        <taxon>Orbiliomycetes</taxon>
        <taxon>Orbiliales</taxon>
        <taxon>Orbiliaceae</taxon>
        <taxon>Dactylellina</taxon>
    </lineage>
</organism>
<dbReference type="InterPro" id="IPR021036">
    <property type="entry name" value="Ribosomal_mS45"/>
</dbReference>
<dbReference type="Pfam" id="PF12298">
    <property type="entry name" value="Bot1p"/>
    <property type="match status" value="1"/>
</dbReference>
<dbReference type="PANTHER" id="PTHR28158">
    <property type="entry name" value="37S RIBOSOMAL PROTEIN S35, MITOCHONDRIAL"/>
    <property type="match status" value="1"/>
</dbReference>
<reference evidence="2 3" key="1">
    <citation type="journal article" date="2013" name="PLoS Genet.">
        <title>Genomic mechanisms accounting for the adaptation to parasitism in nematode-trapping fungi.</title>
        <authorList>
            <person name="Meerupati T."/>
            <person name="Andersson K.M."/>
            <person name="Friman E."/>
            <person name="Kumar D."/>
            <person name="Tunlid A."/>
            <person name="Ahren D."/>
        </authorList>
    </citation>
    <scope>NUCLEOTIDE SEQUENCE [LARGE SCALE GENOMIC DNA]</scope>
    <source>
        <strain evidence="2 3">CBS 200.50</strain>
    </source>
</reference>
<evidence type="ECO:0000256" key="1">
    <source>
        <dbReference type="SAM" id="MobiDB-lite"/>
    </source>
</evidence>
<dbReference type="GO" id="GO:0032543">
    <property type="term" value="P:mitochondrial translation"/>
    <property type="evidence" value="ECO:0007669"/>
    <property type="project" value="TreeGrafter"/>
</dbReference>
<dbReference type="GO" id="GO:0003735">
    <property type="term" value="F:structural constituent of ribosome"/>
    <property type="evidence" value="ECO:0007669"/>
    <property type="project" value="TreeGrafter"/>
</dbReference>
<dbReference type="OrthoDB" id="10052321at2759"/>
<protein>
    <recommendedName>
        <fullName evidence="4">37S ribosomal protein S35, mitochondrial</fullName>
    </recommendedName>
</protein>
<dbReference type="GO" id="GO:0005763">
    <property type="term" value="C:mitochondrial small ribosomal subunit"/>
    <property type="evidence" value="ECO:0007669"/>
    <property type="project" value="TreeGrafter"/>
</dbReference>
<sequence length="381" mass="43270">MPPRLRPSHLPSAANVIPESFSSSPLLPFLLPLHHIYTILPSSSRHAQISPSSSRQFSTSKPSNARAARGRFEKTPGTRNGLIDWLKKVAPRLNVPSPRNNVPVYMTYHNNPLPVLQSAGDKKKKDSPLGFKKRTRKLDLNTVDWEKAAQNATMSPFPTNPSFKVHPCISTEFREQIYQRVKQGRSIRRVSAEVNCELERVAAVVRLKEIEKKWIEQNRPLATTMQTRVHAMMPISQWKSFPQHESITDLRIHPATNNQLFLAVPESMPFNRKDAGDALGILPADERMPHSELIGVERMRLQGISVEEMISREAQREKEEANTLMAKRQRMEARNNAGKVVETERFRFRLKPAVTGLAGHRYGVPAEDRKRGITKIPTRVV</sequence>
<dbReference type="STRING" id="1284197.S8ABQ2"/>
<accession>S8ABQ2</accession>
<dbReference type="EMBL" id="AQGS01000539">
    <property type="protein sequence ID" value="EPS38561.1"/>
    <property type="molecule type" value="Genomic_DNA"/>
</dbReference>
<feature type="region of interest" description="Disordered" evidence="1">
    <location>
        <begin position="47"/>
        <end position="77"/>
    </location>
</feature>
<gene>
    <name evidence="2" type="ORF">H072_7649</name>
</gene>
<name>S8ABQ2_DACHA</name>
<dbReference type="HOGENOM" id="CLU_049223_1_0_1"/>
<proteinExistence type="predicted"/>